<accession>A0A9P8QBQ5</accession>
<comment type="caution">
    <text evidence="1">The sequence shown here is derived from an EMBL/GenBank/DDBJ whole genome shotgun (WGS) entry which is preliminary data.</text>
</comment>
<dbReference type="Proteomes" id="UP000774326">
    <property type="component" value="Unassembled WGS sequence"/>
</dbReference>
<dbReference type="AlphaFoldDB" id="A0A9P8QBQ5"/>
<reference evidence="1" key="2">
    <citation type="submission" date="2021-01" db="EMBL/GenBank/DDBJ databases">
        <authorList>
            <person name="Schikora-Tamarit M.A."/>
        </authorList>
    </citation>
    <scope>NUCLEOTIDE SEQUENCE</scope>
    <source>
        <strain evidence="1">CBS2887</strain>
    </source>
</reference>
<sequence>MEIRSVCSNQCLITSFTVFFILNNLERPQFTTDKLIVNTKTNVHQGTFDPFVQDPNEMELNFMISQVGTRGTDGEVDTVLNGGEHGNEHTDDEDPTINRSNFVHEQRNSVLGNQITDSVDDNCTQRGFWNVVESTGQTVQGQDHTATGENTRQRGLDVTFGLQGGSGEGPCSWVCVEESTDKVRDTNSDQLLVWDNLVVVDSTKGLGDGNVFQ</sequence>
<name>A0A9P8QBQ5_WICPI</name>
<gene>
    <name evidence="1" type="ORF">WICPIJ_002512</name>
</gene>
<keyword evidence="2" id="KW-1185">Reference proteome</keyword>
<evidence type="ECO:0000313" key="1">
    <source>
        <dbReference type="EMBL" id="KAH3686514.1"/>
    </source>
</evidence>
<dbReference type="OrthoDB" id="10677237at2759"/>
<reference evidence="1" key="1">
    <citation type="journal article" date="2021" name="Open Biol.">
        <title>Shared evolutionary footprints suggest mitochondrial oxidative damage underlies multiple complex I losses in fungi.</title>
        <authorList>
            <person name="Schikora-Tamarit M.A."/>
            <person name="Marcet-Houben M."/>
            <person name="Nosek J."/>
            <person name="Gabaldon T."/>
        </authorList>
    </citation>
    <scope>NUCLEOTIDE SEQUENCE</scope>
    <source>
        <strain evidence="1">CBS2887</strain>
    </source>
</reference>
<evidence type="ECO:0000313" key="2">
    <source>
        <dbReference type="Proteomes" id="UP000774326"/>
    </source>
</evidence>
<proteinExistence type="predicted"/>
<protein>
    <submittedName>
        <fullName evidence="1">Uncharacterized protein</fullName>
    </submittedName>
</protein>
<dbReference type="EMBL" id="JAEUBG010001373">
    <property type="protein sequence ID" value="KAH3686514.1"/>
    <property type="molecule type" value="Genomic_DNA"/>
</dbReference>
<organism evidence="1 2">
    <name type="scientific">Wickerhamomyces pijperi</name>
    <name type="common">Yeast</name>
    <name type="synonym">Pichia pijperi</name>
    <dbReference type="NCBI Taxonomy" id="599730"/>
    <lineage>
        <taxon>Eukaryota</taxon>
        <taxon>Fungi</taxon>
        <taxon>Dikarya</taxon>
        <taxon>Ascomycota</taxon>
        <taxon>Saccharomycotina</taxon>
        <taxon>Saccharomycetes</taxon>
        <taxon>Phaffomycetales</taxon>
        <taxon>Wickerhamomycetaceae</taxon>
        <taxon>Wickerhamomyces</taxon>
    </lineage>
</organism>